<reference evidence="2 3" key="1">
    <citation type="journal article" date="2014" name="Genome Announc.">
        <title>Draft genome sequences of eight enterohepatic helicobacter species isolated from both laboratory and wild rodents.</title>
        <authorList>
            <person name="Sheh A."/>
            <person name="Shen Z."/>
            <person name="Fox J.G."/>
        </authorList>
    </citation>
    <scope>NUCLEOTIDE SEQUENCE [LARGE SCALE GENOMIC DNA]</scope>
    <source>
        <strain evidence="2 3">ST1</strain>
    </source>
</reference>
<keyword evidence="4" id="KW-1185">Reference proteome</keyword>
<name>A0A377PXN1_9HELI</name>
<reference evidence="1 4" key="2">
    <citation type="submission" date="2018-06" db="EMBL/GenBank/DDBJ databases">
        <authorList>
            <consortium name="Pathogen Informatics"/>
            <person name="Doyle S."/>
        </authorList>
    </citation>
    <scope>NUCLEOTIDE SEQUENCE [LARGE SCALE GENOMIC DNA]</scope>
    <source>
        <strain evidence="1 4">NCTC12714</strain>
    </source>
</reference>
<evidence type="ECO:0000313" key="2">
    <source>
        <dbReference type="EMBL" id="TLE01304.1"/>
    </source>
</evidence>
<dbReference type="Proteomes" id="UP000029922">
    <property type="component" value="Unassembled WGS sequence"/>
</dbReference>
<dbReference type="AlphaFoldDB" id="A0A377PXN1"/>
<gene>
    <name evidence="2" type="ORF">LS73_001050</name>
    <name evidence="1" type="ORF">NCTC12714_01994</name>
</gene>
<dbReference type="RefSeq" id="WP_052089898.1">
    <property type="nucleotide sequence ID" value="NZ_FZML01000017.1"/>
</dbReference>
<evidence type="ECO:0000313" key="1">
    <source>
        <dbReference type="EMBL" id="STQ87172.1"/>
    </source>
</evidence>
<evidence type="ECO:0000313" key="3">
    <source>
        <dbReference type="Proteomes" id="UP000029922"/>
    </source>
</evidence>
<organism evidence="1 4">
    <name type="scientific">Helicobacter muridarum</name>
    <dbReference type="NCBI Taxonomy" id="216"/>
    <lineage>
        <taxon>Bacteria</taxon>
        <taxon>Pseudomonadati</taxon>
        <taxon>Campylobacterota</taxon>
        <taxon>Epsilonproteobacteria</taxon>
        <taxon>Campylobacterales</taxon>
        <taxon>Helicobacteraceae</taxon>
        <taxon>Helicobacter</taxon>
    </lineage>
</organism>
<dbReference type="EMBL" id="UGJE01000002">
    <property type="protein sequence ID" value="STQ87172.1"/>
    <property type="molecule type" value="Genomic_DNA"/>
</dbReference>
<dbReference type="EMBL" id="JRPD02000002">
    <property type="protein sequence ID" value="TLE01304.1"/>
    <property type="molecule type" value="Genomic_DNA"/>
</dbReference>
<dbReference type="OrthoDB" id="5328712at2"/>
<dbReference type="Proteomes" id="UP000255139">
    <property type="component" value="Unassembled WGS sequence"/>
</dbReference>
<accession>A0A377PXN1</accession>
<sequence>MGIFHYFFLLSCWNFYRIFIVSIEYKKLSCGIIFLLFVVICIAKDSISDSNNISKEAVSKDSVLIDDKIDYLSLDKKYYPHIIASKKYYDLDIAKVIKSVDNAENKTGFFIGLGYGGNVNIGLSFFSSSSIQSSLIMSSYNYSLIYGRIGYQNYLSTMLPVNFMGFSVYTDLLSSFLQSGVVFTGANVDLLFDFALTNPNIWLGFGFGIGVGSSRITGLSDKDSVFELAYKLNIEFLHLFISKNHNFSLKMQIIQGLETGYIGATWILGYDYVF</sequence>
<evidence type="ECO:0000313" key="4">
    <source>
        <dbReference type="Proteomes" id="UP000255139"/>
    </source>
</evidence>
<protein>
    <submittedName>
        <fullName evidence="1">Uncharacterized protein</fullName>
    </submittedName>
</protein>
<proteinExistence type="predicted"/>